<keyword evidence="2" id="KW-1185">Reference proteome</keyword>
<accession>A0ABV0SUS0</accession>
<name>A0ABV0SUS0_9TELE</name>
<dbReference type="EMBL" id="JAHRIQ010011638">
    <property type="protein sequence ID" value="MEQ2223841.1"/>
    <property type="molecule type" value="Genomic_DNA"/>
</dbReference>
<sequence>MRKHCIHTTCSGACVQAQTHHYSLFCIDACCLFCVWADTSLSRNEDSGAAIDHTNIVQFRRLQVLNVLEEIQQLEGELHTKLASTVAAAASERRVKDLKVLKKKFTSPCPFP</sequence>
<protein>
    <submittedName>
        <fullName evidence="1">Uncharacterized protein</fullName>
    </submittedName>
</protein>
<evidence type="ECO:0000313" key="2">
    <source>
        <dbReference type="Proteomes" id="UP001482620"/>
    </source>
</evidence>
<comment type="caution">
    <text evidence="1">The sequence shown here is derived from an EMBL/GenBank/DDBJ whole genome shotgun (WGS) entry which is preliminary data.</text>
</comment>
<organism evidence="1 2">
    <name type="scientific">Ilyodon furcidens</name>
    <name type="common">goldbreast splitfin</name>
    <dbReference type="NCBI Taxonomy" id="33524"/>
    <lineage>
        <taxon>Eukaryota</taxon>
        <taxon>Metazoa</taxon>
        <taxon>Chordata</taxon>
        <taxon>Craniata</taxon>
        <taxon>Vertebrata</taxon>
        <taxon>Euteleostomi</taxon>
        <taxon>Actinopterygii</taxon>
        <taxon>Neopterygii</taxon>
        <taxon>Teleostei</taxon>
        <taxon>Neoteleostei</taxon>
        <taxon>Acanthomorphata</taxon>
        <taxon>Ovalentaria</taxon>
        <taxon>Atherinomorphae</taxon>
        <taxon>Cyprinodontiformes</taxon>
        <taxon>Goodeidae</taxon>
        <taxon>Ilyodon</taxon>
    </lineage>
</organism>
<reference evidence="1 2" key="1">
    <citation type="submission" date="2021-06" db="EMBL/GenBank/DDBJ databases">
        <authorList>
            <person name="Palmer J.M."/>
        </authorList>
    </citation>
    <scope>NUCLEOTIDE SEQUENCE [LARGE SCALE GENOMIC DNA]</scope>
    <source>
        <strain evidence="2">if_2019</strain>
        <tissue evidence="1">Muscle</tissue>
    </source>
</reference>
<proteinExistence type="predicted"/>
<dbReference type="Proteomes" id="UP001482620">
    <property type="component" value="Unassembled WGS sequence"/>
</dbReference>
<gene>
    <name evidence="1" type="ORF">ILYODFUR_001236</name>
</gene>
<evidence type="ECO:0000313" key="1">
    <source>
        <dbReference type="EMBL" id="MEQ2223841.1"/>
    </source>
</evidence>